<name>A0ABS6JMR5_9BACI</name>
<evidence type="ECO:0000256" key="1">
    <source>
        <dbReference type="SAM" id="MobiDB-lite"/>
    </source>
</evidence>
<dbReference type="InterPro" id="IPR025435">
    <property type="entry name" value="YfhD-like"/>
</dbReference>
<comment type="caution">
    <text evidence="2">The sequence shown here is derived from an EMBL/GenBank/DDBJ whole genome shotgun (WGS) entry which is preliminary data.</text>
</comment>
<organism evidence="2 3">
    <name type="scientific">Evansella alkalicola</name>
    <dbReference type="NCBI Taxonomy" id="745819"/>
    <lineage>
        <taxon>Bacteria</taxon>
        <taxon>Bacillati</taxon>
        <taxon>Bacillota</taxon>
        <taxon>Bacilli</taxon>
        <taxon>Bacillales</taxon>
        <taxon>Bacillaceae</taxon>
        <taxon>Evansella</taxon>
    </lineage>
</organism>
<feature type="compositionally biased region" description="Acidic residues" evidence="1">
    <location>
        <begin position="24"/>
        <end position="33"/>
    </location>
</feature>
<dbReference type="RefSeq" id="WP_088074232.1">
    <property type="nucleotide sequence ID" value="NZ_JAHQCR010000004.1"/>
</dbReference>
<reference evidence="2 3" key="1">
    <citation type="submission" date="2021-06" db="EMBL/GenBank/DDBJ databases">
        <title>Bacillus sp. RD4P76, an endophyte from a halophyte.</title>
        <authorList>
            <person name="Sun J.-Q."/>
        </authorList>
    </citation>
    <scope>NUCLEOTIDE SEQUENCE [LARGE SCALE GENOMIC DNA]</scope>
    <source>
        <strain evidence="2 3">JCM 17098</strain>
    </source>
</reference>
<protein>
    <submittedName>
        <fullName evidence="2">YfhD family protein</fullName>
    </submittedName>
</protein>
<evidence type="ECO:0000313" key="2">
    <source>
        <dbReference type="EMBL" id="MBU9719856.1"/>
    </source>
</evidence>
<gene>
    <name evidence="2" type="ORF">KS407_00200</name>
</gene>
<evidence type="ECO:0000313" key="3">
    <source>
        <dbReference type="Proteomes" id="UP000790580"/>
    </source>
</evidence>
<dbReference type="EMBL" id="JAHQCR010000004">
    <property type="protein sequence ID" value="MBU9719856.1"/>
    <property type="molecule type" value="Genomic_DNA"/>
</dbReference>
<proteinExistence type="predicted"/>
<sequence length="52" mass="5993">MAKHNEKRSNQKLPNISKDHEVEYSEELADAEDREAQARAEAATQRVNKENI</sequence>
<accession>A0ABS6JMR5</accession>
<feature type="region of interest" description="Disordered" evidence="1">
    <location>
        <begin position="1"/>
        <end position="52"/>
    </location>
</feature>
<dbReference type="Pfam" id="PF14151">
    <property type="entry name" value="YfhD"/>
    <property type="match status" value="1"/>
</dbReference>
<dbReference type="Proteomes" id="UP000790580">
    <property type="component" value="Unassembled WGS sequence"/>
</dbReference>
<keyword evidence="3" id="KW-1185">Reference proteome</keyword>